<dbReference type="InterPro" id="IPR000477">
    <property type="entry name" value="RT_dom"/>
</dbReference>
<dbReference type="GO" id="GO:0015074">
    <property type="term" value="P:DNA integration"/>
    <property type="evidence" value="ECO:0007669"/>
    <property type="project" value="UniProtKB-KW"/>
</dbReference>
<evidence type="ECO:0000256" key="7">
    <source>
        <dbReference type="ARBA" id="ARBA00022750"/>
    </source>
</evidence>
<evidence type="ECO:0000256" key="6">
    <source>
        <dbReference type="ARBA" id="ARBA00022722"/>
    </source>
</evidence>
<dbReference type="GO" id="GO:0008270">
    <property type="term" value="F:zinc ion binding"/>
    <property type="evidence" value="ECO:0007669"/>
    <property type="project" value="UniProtKB-KW"/>
</dbReference>
<dbReference type="EC" id="3.1.26.4" evidence="2"/>
<dbReference type="InterPro" id="IPR043128">
    <property type="entry name" value="Rev_trsase/Diguanyl_cyclase"/>
</dbReference>
<dbReference type="EMBL" id="JAMKFB020000710">
    <property type="protein sequence ID" value="KAL0148168.1"/>
    <property type="molecule type" value="Genomic_DNA"/>
</dbReference>
<dbReference type="Gene3D" id="3.10.20.370">
    <property type="match status" value="1"/>
</dbReference>
<dbReference type="InterPro" id="IPR048270">
    <property type="entry name" value="PNMA_C"/>
</dbReference>
<dbReference type="Pfam" id="PF00078">
    <property type="entry name" value="RVT_1"/>
    <property type="match status" value="1"/>
</dbReference>
<dbReference type="GO" id="GO:0004523">
    <property type="term" value="F:RNA-DNA hybrid ribonuclease activity"/>
    <property type="evidence" value="ECO:0007669"/>
    <property type="project" value="UniProtKB-EC"/>
</dbReference>
<keyword evidence="3" id="KW-0645">Protease</keyword>
<dbReference type="GO" id="GO:0003723">
    <property type="term" value="F:RNA binding"/>
    <property type="evidence" value="ECO:0007669"/>
    <property type="project" value="UniProtKB-KW"/>
</dbReference>
<dbReference type="CDD" id="cd01647">
    <property type="entry name" value="RT_LTR"/>
    <property type="match status" value="1"/>
</dbReference>
<dbReference type="SUPFAM" id="SSF57756">
    <property type="entry name" value="Retrovirus zinc finger-like domains"/>
    <property type="match status" value="1"/>
</dbReference>
<keyword evidence="14" id="KW-0479">Metal-binding</keyword>
<dbReference type="SMART" id="SM00343">
    <property type="entry name" value="ZnF_C2HC"/>
    <property type="match status" value="1"/>
</dbReference>
<dbReference type="Gene3D" id="3.10.10.10">
    <property type="entry name" value="HIV Type 1 Reverse Transcriptase, subunit A, domain 1"/>
    <property type="match status" value="1"/>
</dbReference>
<evidence type="ECO:0000256" key="12">
    <source>
        <dbReference type="ARBA" id="ARBA00023125"/>
    </source>
</evidence>
<dbReference type="Gene3D" id="4.10.60.10">
    <property type="entry name" value="Zinc finger, CCHC-type"/>
    <property type="match status" value="1"/>
</dbReference>
<keyword evidence="5" id="KW-0548">Nucleotidyltransferase</keyword>
<dbReference type="Proteomes" id="UP001529510">
    <property type="component" value="Unassembled WGS sequence"/>
</dbReference>
<keyword evidence="8" id="KW-0255">Endonuclease</keyword>
<evidence type="ECO:0000256" key="5">
    <source>
        <dbReference type="ARBA" id="ARBA00022695"/>
    </source>
</evidence>
<dbReference type="Pfam" id="PF14893">
    <property type="entry name" value="PNMA"/>
    <property type="match status" value="1"/>
</dbReference>
<dbReference type="FunFam" id="3.30.70.270:FF:000003">
    <property type="entry name" value="Transposon Ty3-G Gag-Pol polyprotein"/>
    <property type="match status" value="1"/>
</dbReference>
<dbReference type="SUPFAM" id="SSF50630">
    <property type="entry name" value="Acid proteases"/>
    <property type="match status" value="1"/>
</dbReference>
<comment type="caution">
    <text evidence="17">The sequence shown here is derived from an EMBL/GenBank/DDBJ whole genome shotgun (WGS) entry which is preliminary data.</text>
</comment>
<evidence type="ECO:0000313" key="18">
    <source>
        <dbReference type="Proteomes" id="UP001529510"/>
    </source>
</evidence>
<dbReference type="InterPro" id="IPR001878">
    <property type="entry name" value="Znf_CCHC"/>
</dbReference>
<feature type="domain" description="Reverse transcriptase" evidence="16">
    <location>
        <begin position="592"/>
        <end position="834"/>
    </location>
</feature>
<dbReference type="PROSITE" id="PS00141">
    <property type="entry name" value="ASP_PROTEASE"/>
    <property type="match status" value="1"/>
</dbReference>
<dbReference type="InterPro" id="IPR021109">
    <property type="entry name" value="Peptidase_aspartic_dom_sf"/>
</dbReference>
<comment type="similarity">
    <text evidence="1">Belongs to the beta type-B retroviral polymerase family. HERV class-II K(HML-2) pol subfamily.</text>
</comment>
<evidence type="ECO:0000259" key="16">
    <source>
        <dbReference type="PROSITE" id="PS50878"/>
    </source>
</evidence>
<protein>
    <recommendedName>
        <fullName evidence="2">ribonuclease H</fullName>
        <ecNumber evidence="2">3.1.26.4</ecNumber>
    </recommendedName>
</protein>
<evidence type="ECO:0000256" key="4">
    <source>
        <dbReference type="ARBA" id="ARBA00022679"/>
    </source>
</evidence>
<dbReference type="InterPro" id="IPR001969">
    <property type="entry name" value="Aspartic_peptidase_AS"/>
</dbReference>
<accession>A0ABD0MGH7</accession>
<keyword evidence="4" id="KW-0808">Transferase</keyword>
<keyword evidence="13" id="KW-0511">Multifunctional enzyme</keyword>
<dbReference type="AlphaFoldDB" id="A0ABD0MGH7"/>
<evidence type="ECO:0000256" key="10">
    <source>
        <dbReference type="ARBA" id="ARBA00022884"/>
    </source>
</evidence>
<keyword evidence="12" id="KW-0238">DNA-binding</keyword>
<keyword evidence="14" id="KW-0863">Zinc-finger</keyword>
<dbReference type="CDD" id="cd09274">
    <property type="entry name" value="RNase_HI_RT_Ty3"/>
    <property type="match status" value="1"/>
</dbReference>
<keyword evidence="14" id="KW-0862">Zinc</keyword>
<evidence type="ECO:0000259" key="15">
    <source>
        <dbReference type="PROSITE" id="PS50158"/>
    </source>
</evidence>
<dbReference type="FunFam" id="3.30.70.270:FF:000020">
    <property type="entry name" value="Transposon Tf2-6 polyprotein-like Protein"/>
    <property type="match status" value="1"/>
</dbReference>
<name>A0ABD0MGH7_CIRMR</name>
<dbReference type="Gene3D" id="3.30.70.270">
    <property type="match status" value="2"/>
</dbReference>
<evidence type="ECO:0000313" key="17">
    <source>
        <dbReference type="EMBL" id="KAL0148168.1"/>
    </source>
</evidence>
<evidence type="ECO:0000256" key="1">
    <source>
        <dbReference type="ARBA" id="ARBA00010879"/>
    </source>
</evidence>
<evidence type="ECO:0000256" key="14">
    <source>
        <dbReference type="PROSITE-ProRule" id="PRU00047"/>
    </source>
</evidence>
<dbReference type="PANTHER" id="PTHR37984:SF5">
    <property type="entry name" value="PROTEIN NYNRIN-LIKE"/>
    <property type="match status" value="1"/>
</dbReference>
<dbReference type="InterPro" id="IPR050951">
    <property type="entry name" value="Retrovirus_Pol_polyprotein"/>
</dbReference>
<proteinExistence type="inferred from homology"/>
<dbReference type="FunFam" id="3.10.20.370:FF:000001">
    <property type="entry name" value="Retrovirus-related Pol polyprotein from transposon 17.6-like protein"/>
    <property type="match status" value="1"/>
</dbReference>
<evidence type="ECO:0000256" key="2">
    <source>
        <dbReference type="ARBA" id="ARBA00012180"/>
    </source>
</evidence>
<dbReference type="GO" id="GO:0016779">
    <property type="term" value="F:nucleotidyltransferase activity"/>
    <property type="evidence" value="ECO:0007669"/>
    <property type="project" value="UniProtKB-KW"/>
</dbReference>
<organism evidence="17 18">
    <name type="scientific">Cirrhinus mrigala</name>
    <name type="common">Mrigala</name>
    <dbReference type="NCBI Taxonomy" id="683832"/>
    <lineage>
        <taxon>Eukaryota</taxon>
        <taxon>Metazoa</taxon>
        <taxon>Chordata</taxon>
        <taxon>Craniata</taxon>
        <taxon>Vertebrata</taxon>
        <taxon>Euteleostomi</taxon>
        <taxon>Actinopterygii</taxon>
        <taxon>Neopterygii</taxon>
        <taxon>Teleostei</taxon>
        <taxon>Ostariophysi</taxon>
        <taxon>Cypriniformes</taxon>
        <taxon>Cyprinidae</taxon>
        <taxon>Labeoninae</taxon>
        <taxon>Labeonini</taxon>
        <taxon>Cirrhinus</taxon>
    </lineage>
</organism>
<dbReference type="PROSITE" id="PS50878">
    <property type="entry name" value="RT_POL"/>
    <property type="match status" value="1"/>
</dbReference>
<dbReference type="Pfam" id="PF17919">
    <property type="entry name" value="RT_RNaseH_2"/>
    <property type="match status" value="1"/>
</dbReference>
<dbReference type="InterPro" id="IPR043502">
    <property type="entry name" value="DNA/RNA_pol_sf"/>
</dbReference>
<dbReference type="InterPro" id="IPR036875">
    <property type="entry name" value="Znf_CCHC_sf"/>
</dbReference>
<dbReference type="PANTHER" id="PTHR37984">
    <property type="entry name" value="PROTEIN CBG26694"/>
    <property type="match status" value="1"/>
</dbReference>
<dbReference type="GO" id="GO:0004190">
    <property type="term" value="F:aspartic-type endopeptidase activity"/>
    <property type="evidence" value="ECO:0007669"/>
    <property type="project" value="UniProtKB-KW"/>
</dbReference>
<dbReference type="GO" id="GO:0003677">
    <property type="term" value="F:DNA binding"/>
    <property type="evidence" value="ECO:0007669"/>
    <property type="project" value="UniProtKB-KW"/>
</dbReference>
<dbReference type="SUPFAM" id="SSF56672">
    <property type="entry name" value="DNA/RNA polymerases"/>
    <property type="match status" value="1"/>
</dbReference>
<reference evidence="17 18" key="1">
    <citation type="submission" date="2024-05" db="EMBL/GenBank/DDBJ databases">
        <title>Genome sequencing and assembly of Indian major carp, Cirrhinus mrigala (Hamilton, 1822).</title>
        <authorList>
            <person name="Mohindra V."/>
            <person name="Chowdhury L.M."/>
            <person name="Lal K."/>
            <person name="Jena J.K."/>
        </authorList>
    </citation>
    <scope>NUCLEOTIDE SEQUENCE [LARGE SCALE GENOMIC DNA]</scope>
    <source>
        <strain evidence="17">CM1030</strain>
        <tissue evidence="17">Blood</tissue>
    </source>
</reference>
<keyword evidence="7" id="KW-0064">Aspartyl protease</keyword>
<evidence type="ECO:0000256" key="9">
    <source>
        <dbReference type="ARBA" id="ARBA00022842"/>
    </source>
</evidence>
<dbReference type="InterPro" id="IPR041577">
    <property type="entry name" value="RT_RNaseH_2"/>
</dbReference>
<evidence type="ECO:0000256" key="13">
    <source>
        <dbReference type="ARBA" id="ARBA00023268"/>
    </source>
</evidence>
<keyword evidence="6" id="KW-0540">Nuclease</keyword>
<keyword evidence="11" id="KW-0229">DNA integration</keyword>
<keyword evidence="9" id="KW-0460">Magnesium</keyword>
<dbReference type="Pfam" id="PF00098">
    <property type="entry name" value="zf-CCHC"/>
    <property type="match status" value="1"/>
</dbReference>
<dbReference type="CDD" id="cd00303">
    <property type="entry name" value="retropepsin_like"/>
    <property type="match status" value="1"/>
</dbReference>
<keyword evidence="6" id="KW-0378">Hydrolase</keyword>
<evidence type="ECO:0000256" key="11">
    <source>
        <dbReference type="ARBA" id="ARBA00022908"/>
    </source>
</evidence>
<evidence type="ECO:0000256" key="3">
    <source>
        <dbReference type="ARBA" id="ARBA00022670"/>
    </source>
</evidence>
<keyword evidence="10" id="KW-0694">RNA-binding</keyword>
<evidence type="ECO:0000256" key="8">
    <source>
        <dbReference type="ARBA" id="ARBA00022759"/>
    </source>
</evidence>
<feature type="domain" description="CCHC-type" evidence="15">
    <location>
        <begin position="353"/>
        <end position="368"/>
    </location>
</feature>
<dbReference type="GO" id="GO:0006508">
    <property type="term" value="P:proteolysis"/>
    <property type="evidence" value="ECO:0007669"/>
    <property type="project" value="UniProtKB-KW"/>
</dbReference>
<sequence>MSIPAEIGGPDVGPWYIQVVRVAAETPKQSREEEFQTKLISFLQKEGKSLADIPSLASPAPDLNTKLVDAINSLVQACHVASSEERVAYRKLRPFSGFIPTPPGEDEYEVWVEQTTHILEEWQYSDNVKKQRLVECLRGPAADIVRFEKTGNPSATFSDYLSVLESAFGTTEDAADLMLKFRSTYQNEGEKLSAYILRLDRMLHSMLRKKGIEYSAMNHLRMQQIVRGALSSDLVAMRLRMTHKLCTPPSFNDLMKEVREEENMVNSRSLLQSKVAMSVLPSAKTESSANTNLANPEVEKLKREIRGLKNEVSRLSAAAKEPVSHDHPAMHSLAATADNKTPTKPVNKANVFCYRCGEDGHLKRDCTNDENLRRVNQRLIRMRQSNGLKLRERHVPQSAKESNRLVGPSSVLPIQVEGIYAKALLDSGSQVTLLYRSFYEKHLKHLPLIPIENLEIWGLSTQRYPYDGCLSLRLEIPGSVAGVAESIDALVLVCPDPVMKGDVSILVGTNTSLVKKLVEACKEKVGDDFLHTLTVHPEIRNAYERIIAVENCDDDNRRGTVWYLHAKPLKLPPGESARVYGILKYPAACSDKTLLVDKPEESWFSEELLVAAKRIGVTIRNVSSRPVMIKRGMPIAHVFSVEVVSTVSKPRETSGQTKLNKNSFNFSDSPVSEEWKQRLVKKMLERKEVFSCDEFDVGCFRSTQHHIRLTEDKPFQESVLDLRSGYYQIPLGEADQEKTAFICPVGFYQFQRMPQGICGAPATFQRVMEKTVGDMNLLEVLVYLDDLIVFGRTLEEHEERLLKVLDRLQSEGLKLSLDKCTFCQTSVSYVGHIVSQEGVSTDPSKIDAVKSWPRPQNVSELRSFLGFCGYYRRFVKDYSKVSYPLNQLLQGCLPTISLKKIKAGLLPERVVYKASDPFGSRWTDACEAAFNDLKLRLTQAPVLVFANPQLLYVLHVDACCEGLGGVLYQDQGQGLRPVAFVSRSLTPSEKNYPVHKLEFLALKWAVVDKLHDYLYGAKFEVQTDNNLLTYVLTTAKLDAVGHRWLAALSAYDFSLKYRPGRQNVDADALSRRPHGKVKDRKWTNIPSSGVRSLCKLPGQDLANASRVVTSLGGIS</sequence>
<dbReference type="PROSITE" id="PS50158">
    <property type="entry name" value="ZF_CCHC"/>
    <property type="match status" value="1"/>
</dbReference>
<keyword evidence="18" id="KW-1185">Reference proteome</keyword>
<gene>
    <name evidence="17" type="ORF">M9458_056489</name>
</gene>